<accession>A0A6C0JX20</accession>
<organism evidence="1">
    <name type="scientific">viral metagenome</name>
    <dbReference type="NCBI Taxonomy" id="1070528"/>
    <lineage>
        <taxon>unclassified sequences</taxon>
        <taxon>metagenomes</taxon>
        <taxon>organismal metagenomes</taxon>
    </lineage>
</organism>
<dbReference type="AlphaFoldDB" id="A0A6C0JX20"/>
<name>A0A6C0JX20_9ZZZZ</name>
<proteinExistence type="predicted"/>
<dbReference type="EMBL" id="MN740706">
    <property type="protein sequence ID" value="QHU09260.1"/>
    <property type="molecule type" value="Genomic_DNA"/>
</dbReference>
<sequence>MKKWIEFVKQYMNEHKLTWACALTEIKQKKLYNKYHITGGGKYQEFVRSVMKENNVQWYDAICKIQKEQLYKPSYTLKRSKRLRRNQTSKVITPIPDLVSASLAVTEHPMIVRASNRVEQEPTIPNIIHYTTVLTHMMKSYTLQTHSYSPSINKQLQLIKNQPIRSILGCGLEDNLKKTYISSKFKIQIGNHTNGSPRCVSASTKQAKDMFRRHLNSYVKLDPTRLIFPMQRHTNCWFNTMFVCFFISDKGKKFMRFFRHMMIEGKLLNGKTIEPGSLRDSFLLFNAMIEACYNQGSFQNEYSLAINTNNIIYNIYNSIPSVKGIKNVDNYGNPYDYYRALIQYLEAKQVSVKMKHYNRDTNVTKFLNSTMGFDDVIPDIVIVTLSDDTRPSYANVKDLHKPTLVQYSNVTYRLDSVICRDIGKNHFCCGITCNHEYYLYDGSAFSKLGKQPWPEWLNQDYNWKTYAGSETWNFMKGSVMLYYYRV</sequence>
<evidence type="ECO:0000313" key="1">
    <source>
        <dbReference type="EMBL" id="QHU09260.1"/>
    </source>
</evidence>
<protein>
    <submittedName>
        <fullName evidence="1">Uncharacterized protein</fullName>
    </submittedName>
</protein>
<reference evidence="1" key="1">
    <citation type="journal article" date="2020" name="Nature">
        <title>Giant virus diversity and host interactions through global metagenomics.</title>
        <authorList>
            <person name="Schulz F."/>
            <person name="Roux S."/>
            <person name="Paez-Espino D."/>
            <person name="Jungbluth S."/>
            <person name="Walsh D.A."/>
            <person name="Denef V.J."/>
            <person name="McMahon K.D."/>
            <person name="Konstantinidis K.T."/>
            <person name="Eloe-Fadrosh E.A."/>
            <person name="Kyrpides N.C."/>
            <person name="Woyke T."/>
        </authorList>
    </citation>
    <scope>NUCLEOTIDE SEQUENCE</scope>
    <source>
        <strain evidence="1">GVMAG-S-1074260-58</strain>
    </source>
</reference>